<name>X1CVB8_9ZZZZ</name>
<proteinExistence type="predicted"/>
<feature type="non-terminal residue" evidence="2">
    <location>
        <position position="1"/>
    </location>
</feature>
<dbReference type="AlphaFoldDB" id="X1CVB8"/>
<dbReference type="GO" id="GO:0006281">
    <property type="term" value="P:DNA repair"/>
    <property type="evidence" value="ECO:0007669"/>
    <property type="project" value="InterPro"/>
</dbReference>
<evidence type="ECO:0000313" key="2">
    <source>
        <dbReference type="EMBL" id="GAG88126.1"/>
    </source>
</evidence>
<dbReference type="GO" id="GO:0003677">
    <property type="term" value="F:DNA binding"/>
    <property type="evidence" value="ECO:0007669"/>
    <property type="project" value="InterPro"/>
</dbReference>
<dbReference type="SUPFAM" id="SSF47781">
    <property type="entry name" value="RuvA domain 2-like"/>
    <property type="match status" value="1"/>
</dbReference>
<accession>X1CVB8</accession>
<dbReference type="Gene3D" id="1.10.150.20">
    <property type="entry name" value="5' to 3' exonuclease, C-terminal subdomain"/>
    <property type="match status" value="1"/>
</dbReference>
<sequence>IFYVPIVCKTIEKFYDGKTITKEMEYTPIRRGFTIKELKLDLVSRIPRIKAKKGLKLLEHFNYSISEIASAETEELMEVAGIGKKLSQDIKEILK</sequence>
<protein>
    <recommendedName>
        <fullName evidence="1">Helix-hairpin-helix DNA-binding motif class 1 domain-containing protein</fullName>
    </recommendedName>
</protein>
<reference evidence="2" key="1">
    <citation type="journal article" date="2014" name="Front. Microbiol.">
        <title>High frequency of phylogenetically diverse reductive dehalogenase-homologous genes in deep subseafloor sedimentary metagenomes.</title>
        <authorList>
            <person name="Kawai M."/>
            <person name="Futagami T."/>
            <person name="Toyoda A."/>
            <person name="Takaki Y."/>
            <person name="Nishi S."/>
            <person name="Hori S."/>
            <person name="Arai W."/>
            <person name="Tsubouchi T."/>
            <person name="Morono Y."/>
            <person name="Uchiyama I."/>
            <person name="Ito T."/>
            <person name="Fujiyama A."/>
            <person name="Inagaki F."/>
            <person name="Takami H."/>
        </authorList>
    </citation>
    <scope>NUCLEOTIDE SEQUENCE</scope>
    <source>
        <strain evidence="2">Expedition CK06-06</strain>
    </source>
</reference>
<organism evidence="2">
    <name type="scientific">marine sediment metagenome</name>
    <dbReference type="NCBI Taxonomy" id="412755"/>
    <lineage>
        <taxon>unclassified sequences</taxon>
        <taxon>metagenomes</taxon>
        <taxon>ecological metagenomes</taxon>
    </lineage>
</organism>
<feature type="domain" description="Helix-hairpin-helix DNA-binding motif class 1" evidence="1">
    <location>
        <begin position="41"/>
        <end position="60"/>
    </location>
</feature>
<dbReference type="EMBL" id="BART01014396">
    <property type="protein sequence ID" value="GAG88126.1"/>
    <property type="molecule type" value="Genomic_DNA"/>
</dbReference>
<comment type="caution">
    <text evidence="2">The sequence shown here is derived from an EMBL/GenBank/DDBJ whole genome shotgun (WGS) entry which is preliminary data.</text>
</comment>
<evidence type="ECO:0000259" key="1">
    <source>
        <dbReference type="SMART" id="SM00278"/>
    </source>
</evidence>
<feature type="domain" description="Helix-hairpin-helix DNA-binding motif class 1" evidence="1">
    <location>
        <begin position="74"/>
        <end position="93"/>
    </location>
</feature>
<dbReference type="SMART" id="SM00278">
    <property type="entry name" value="HhH1"/>
    <property type="match status" value="2"/>
</dbReference>
<dbReference type="InterPro" id="IPR010994">
    <property type="entry name" value="RuvA_2-like"/>
</dbReference>
<gene>
    <name evidence="2" type="ORF">S01H4_28754</name>
</gene>
<dbReference type="Pfam" id="PF14520">
    <property type="entry name" value="HHH_5"/>
    <property type="match status" value="1"/>
</dbReference>
<dbReference type="InterPro" id="IPR003583">
    <property type="entry name" value="Hlx-hairpin-Hlx_DNA-bd_motif"/>
</dbReference>